<gene>
    <name evidence="3" type="ORF">GCM10008935_23790</name>
</gene>
<dbReference type="RefSeq" id="WP_343783772.1">
    <property type="nucleotide sequence ID" value="NZ_BAAACZ010000018.1"/>
</dbReference>
<accession>A0ABN1A464</accession>
<dbReference type="InterPro" id="IPR011990">
    <property type="entry name" value="TPR-like_helical_dom_sf"/>
</dbReference>
<dbReference type="Gene3D" id="1.25.40.10">
    <property type="entry name" value="Tetratricopeptide repeat domain"/>
    <property type="match status" value="1"/>
</dbReference>
<keyword evidence="1" id="KW-0802">TPR repeat</keyword>
<dbReference type="InterPro" id="IPR010982">
    <property type="entry name" value="Lambda_DNA-bd_dom_sf"/>
</dbReference>
<dbReference type="SUPFAM" id="SSF81901">
    <property type="entry name" value="HCP-like"/>
    <property type="match status" value="1"/>
</dbReference>
<sequence>MSLVGKAIKWYRTEQGITQGQLADDICSVTYISKLENGQIDLREEIIVQISDRLGIDQYQLIGESDPDFKKQLIEWLEYIHIFHVSEAERQAKSIQEQAKALLYIEDRYLYYMTLLGYYLLTDRLTEADALHRYIESRRIIFEQCEPFSFYKFTGIYYRRKGMYNNAIERLEKAEEILEDQEDGELYLVMATVYNRLNDILVSNKYVQKAFSIFQEKLFYVRMIDCQIVLGVNYCLVGDFYSAETYFHKLKEVDGEHLLDKTRANIHHHIGYINFHKQDFEKAKESFNKALQFDVNESDFLNSRYLLCYIHFSNGDYKLSKENIQKGLMVAKKHNHKRYQIKFKVLNMRLENDEEGLLRYLKEQVIPFFENNGENIELKHYYYLYAKLLYYSKRYKKAAEYFMLARDDFMV</sequence>
<dbReference type="Pfam" id="PF01381">
    <property type="entry name" value="HTH_3"/>
    <property type="match status" value="1"/>
</dbReference>
<name>A0ABN1A464_9BACI</name>
<comment type="caution">
    <text evidence="3">The sequence shown here is derived from an EMBL/GenBank/DDBJ whole genome shotgun (WGS) entry which is preliminary data.</text>
</comment>
<feature type="domain" description="HTH cro/C1-type" evidence="2">
    <location>
        <begin position="8"/>
        <end position="61"/>
    </location>
</feature>
<dbReference type="CDD" id="cd00093">
    <property type="entry name" value="HTH_XRE"/>
    <property type="match status" value="1"/>
</dbReference>
<dbReference type="Gene3D" id="1.10.260.40">
    <property type="entry name" value="lambda repressor-like DNA-binding domains"/>
    <property type="match status" value="1"/>
</dbReference>
<dbReference type="SUPFAM" id="SSF47413">
    <property type="entry name" value="lambda repressor-like DNA-binding domains"/>
    <property type="match status" value="1"/>
</dbReference>
<feature type="repeat" description="TPR" evidence="1">
    <location>
        <begin position="264"/>
        <end position="297"/>
    </location>
</feature>
<dbReference type="InterPro" id="IPR001387">
    <property type="entry name" value="Cro/C1-type_HTH"/>
</dbReference>
<dbReference type="Proteomes" id="UP001500740">
    <property type="component" value="Unassembled WGS sequence"/>
</dbReference>
<keyword evidence="4" id="KW-1185">Reference proteome</keyword>
<evidence type="ECO:0000259" key="2">
    <source>
        <dbReference type="PROSITE" id="PS50943"/>
    </source>
</evidence>
<dbReference type="EMBL" id="BAAACZ010000018">
    <property type="protein sequence ID" value="GAA0467070.1"/>
    <property type="molecule type" value="Genomic_DNA"/>
</dbReference>
<protein>
    <recommendedName>
        <fullName evidence="2">HTH cro/C1-type domain-containing protein</fullName>
    </recommendedName>
</protein>
<dbReference type="SMART" id="SM00028">
    <property type="entry name" value="TPR"/>
    <property type="match status" value="4"/>
</dbReference>
<dbReference type="InterPro" id="IPR019734">
    <property type="entry name" value="TPR_rpt"/>
</dbReference>
<evidence type="ECO:0000313" key="4">
    <source>
        <dbReference type="Proteomes" id="UP001500740"/>
    </source>
</evidence>
<evidence type="ECO:0000313" key="3">
    <source>
        <dbReference type="EMBL" id="GAA0467070.1"/>
    </source>
</evidence>
<proteinExistence type="predicted"/>
<dbReference type="PROSITE" id="PS50943">
    <property type="entry name" value="HTH_CROC1"/>
    <property type="match status" value="1"/>
</dbReference>
<dbReference type="PROSITE" id="PS50005">
    <property type="entry name" value="TPR"/>
    <property type="match status" value="1"/>
</dbReference>
<dbReference type="Pfam" id="PF13181">
    <property type="entry name" value="TPR_8"/>
    <property type="match status" value="1"/>
</dbReference>
<evidence type="ECO:0000256" key="1">
    <source>
        <dbReference type="PROSITE-ProRule" id="PRU00339"/>
    </source>
</evidence>
<organism evidence="3 4">
    <name type="scientific">Alkalibacillus silvisoli</name>
    <dbReference type="NCBI Taxonomy" id="392823"/>
    <lineage>
        <taxon>Bacteria</taxon>
        <taxon>Bacillati</taxon>
        <taxon>Bacillota</taxon>
        <taxon>Bacilli</taxon>
        <taxon>Bacillales</taxon>
        <taxon>Bacillaceae</taxon>
        <taxon>Alkalibacillus</taxon>
    </lineage>
</organism>
<reference evidence="3 4" key="1">
    <citation type="journal article" date="2019" name="Int. J. Syst. Evol. Microbiol.">
        <title>The Global Catalogue of Microorganisms (GCM) 10K type strain sequencing project: providing services to taxonomists for standard genome sequencing and annotation.</title>
        <authorList>
            <consortium name="The Broad Institute Genomics Platform"/>
            <consortium name="The Broad Institute Genome Sequencing Center for Infectious Disease"/>
            <person name="Wu L."/>
            <person name="Ma J."/>
        </authorList>
    </citation>
    <scope>NUCLEOTIDE SEQUENCE [LARGE SCALE GENOMIC DNA]</scope>
    <source>
        <strain evidence="3 4">JCM 14193</strain>
    </source>
</reference>
<dbReference type="SMART" id="SM00530">
    <property type="entry name" value="HTH_XRE"/>
    <property type="match status" value="1"/>
</dbReference>